<dbReference type="EMBL" id="VCQV01000027">
    <property type="protein sequence ID" value="TWP34462.1"/>
    <property type="molecule type" value="Genomic_DNA"/>
</dbReference>
<dbReference type="GO" id="GO:0009898">
    <property type="term" value="C:cytoplasmic side of plasma membrane"/>
    <property type="evidence" value="ECO:0007669"/>
    <property type="project" value="TreeGrafter"/>
</dbReference>
<protein>
    <recommendedName>
        <fullName evidence="3">ParA family protein</fullName>
    </recommendedName>
</protein>
<dbReference type="InterPro" id="IPR027417">
    <property type="entry name" value="P-loop_NTPase"/>
</dbReference>
<gene>
    <name evidence="1" type="ORF">FGL98_17245</name>
</gene>
<dbReference type="OrthoDB" id="5243870at2"/>
<name>A0A563DWZ3_9MICO</name>
<accession>A0A563DWZ3</accession>
<dbReference type="GO" id="GO:0005829">
    <property type="term" value="C:cytosol"/>
    <property type="evidence" value="ECO:0007669"/>
    <property type="project" value="TreeGrafter"/>
</dbReference>
<evidence type="ECO:0008006" key="3">
    <source>
        <dbReference type="Google" id="ProtNLM"/>
    </source>
</evidence>
<dbReference type="AlphaFoldDB" id="A0A563DWZ3"/>
<dbReference type="GO" id="GO:0016887">
    <property type="term" value="F:ATP hydrolysis activity"/>
    <property type="evidence" value="ECO:0007669"/>
    <property type="project" value="TreeGrafter"/>
</dbReference>
<dbReference type="GO" id="GO:0005524">
    <property type="term" value="F:ATP binding"/>
    <property type="evidence" value="ECO:0007669"/>
    <property type="project" value="TreeGrafter"/>
</dbReference>
<proteinExistence type="predicted"/>
<dbReference type="Gene3D" id="3.40.50.300">
    <property type="entry name" value="P-loop containing nucleotide triphosphate hydrolases"/>
    <property type="match status" value="1"/>
</dbReference>
<evidence type="ECO:0000313" key="1">
    <source>
        <dbReference type="EMBL" id="TWP34462.1"/>
    </source>
</evidence>
<dbReference type="GO" id="GO:0051782">
    <property type="term" value="P:negative regulation of cell division"/>
    <property type="evidence" value="ECO:0007669"/>
    <property type="project" value="TreeGrafter"/>
</dbReference>
<keyword evidence="2" id="KW-1185">Reference proteome</keyword>
<comment type="caution">
    <text evidence="1">The sequence shown here is derived from an EMBL/GenBank/DDBJ whole genome shotgun (WGS) entry which is preliminary data.</text>
</comment>
<dbReference type="PANTHER" id="PTHR43384">
    <property type="entry name" value="SEPTUM SITE-DETERMINING PROTEIN MIND HOMOLOG, CHLOROPLASTIC-RELATED"/>
    <property type="match status" value="1"/>
</dbReference>
<dbReference type="PANTHER" id="PTHR43384:SF11">
    <property type="entry name" value="SEPTUM SITE DETERMINING PROTEIN"/>
    <property type="match status" value="1"/>
</dbReference>
<reference evidence="1 2" key="1">
    <citation type="submission" date="2019-05" db="EMBL/GenBank/DDBJ databases">
        <authorList>
            <person name="Lee S.D."/>
        </authorList>
    </citation>
    <scope>NUCLEOTIDE SEQUENCE [LARGE SCALE GENOMIC DNA]</scope>
    <source>
        <strain evidence="1 2">C5-26</strain>
    </source>
</reference>
<dbReference type="Proteomes" id="UP000320244">
    <property type="component" value="Unassembled WGS sequence"/>
</dbReference>
<dbReference type="InterPro" id="IPR050625">
    <property type="entry name" value="ParA/MinD_ATPase"/>
</dbReference>
<dbReference type="SUPFAM" id="SSF52540">
    <property type="entry name" value="P-loop containing nucleoside triphosphate hydrolases"/>
    <property type="match status" value="1"/>
</dbReference>
<evidence type="ECO:0000313" key="2">
    <source>
        <dbReference type="Proteomes" id="UP000320244"/>
    </source>
</evidence>
<reference evidence="1 2" key="2">
    <citation type="submission" date="2019-08" db="EMBL/GenBank/DDBJ databases">
        <title>Jejuicoccus antrihumi gen. nov., sp. nov., a new member of the family Dermacoccaceae isolated from a cave.</title>
        <authorList>
            <person name="Schumann P."/>
            <person name="Kim I.S."/>
        </authorList>
    </citation>
    <scope>NUCLEOTIDE SEQUENCE [LARGE SCALE GENOMIC DNA]</scope>
    <source>
        <strain evidence="1 2">C5-26</strain>
    </source>
</reference>
<sequence length="256" mass="26179">MSVTVVTAGKASPGATTIALALSWATARAVTVVDADPAGGDVVPGMLAGRAGTATGLLSWMVATRRCSATQTSARMAEHSLLVDEPADLQVVPGVQSVVQAPQVLACWDRLATALERAGGREIVVDTGRLGSDSCWPVITGADRVLLVTAPTSRSIHAAVSAASMLRERLGDLDAVWLVVNGPGPYATSAVAEALRMGGRVTRVPTDRRAAAALTEGAPWVPRTLVRSALVRAARVLATAPGQEPVPGPVAAREGS</sequence>
<dbReference type="RefSeq" id="WP_146318737.1">
    <property type="nucleotide sequence ID" value="NZ_VCQV01000027.1"/>
</dbReference>
<organism evidence="1 2">
    <name type="scientific">Leekyejoonella antrihumi</name>
    <dbReference type="NCBI Taxonomy" id="1660198"/>
    <lineage>
        <taxon>Bacteria</taxon>
        <taxon>Bacillati</taxon>
        <taxon>Actinomycetota</taxon>
        <taxon>Actinomycetes</taxon>
        <taxon>Micrococcales</taxon>
        <taxon>Dermacoccaceae</taxon>
        <taxon>Leekyejoonella</taxon>
    </lineage>
</organism>